<dbReference type="InterPro" id="IPR036271">
    <property type="entry name" value="Tet_transcr_reg_TetR-rel_C_sf"/>
</dbReference>
<dbReference type="EMBL" id="QBKI01000001">
    <property type="protein sequence ID" value="PTX22480.1"/>
    <property type="molecule type" value="Genomic_DNA"/>
</dbReference>
<accession>A0A2T5YT44</accession>
<reference evidence="1 2" key="1">
    <citation type="submission" date="2018-04" db="EMBL/GenBank/DDBJ databases">
        <title>Genomic Encyclopedia of Archaeal and Bacterial Type Strains, Phase II (KMG-II): from individual species to whole genera.</title>
        <authorList>
            <person name="Goeker M."/>
        </authorList>
    </citation>
    <scope>NUCLEOTIDE SEQUENCE [LARGE SCALE GENOMIC DNA]</scope>
    <source>
        <strain evidence="1 2">DSM 100162</strain>
    </source>
</reference>
<dbReference type="AlphaFoldDB" id="A0A2T5YT44"/>
<gene>
    <name evidence="1" type="ORF">C8N40_101304</name>
</gene>
<sequence>MGLKYACKELLRLKHCDGEIRSIHQMIVQETVLGQLLDIFRSEGIERYTDESLVARLGMPEEEYRAIFSDRKEMVQQVVQYDLDQQEDRDQERLQQARNPVEKIIMLLQYGIQDLKTIHPDYISDLRTHYPDVWQTCLDHLNNYNYDLNYQVINEGVVQGYFRKDINLQLVAKIIIEQFHMLINPQVFPPNRYDLGEVFRSMYLYYVRGLCADKGGKLAEEYFSRNNI</sequence>
<organism evidence="1 2">
    <name type="scientific">Pontibacter mucosus</name>
    <dbReference type="NCBI Taxonomy" id="1649266"/>
    <lineage>
        <taxon>Bacteria</taxon>
        <taxon>Pseudomonadati</taxon>
        <taxon>Bacteroidota</taxon>
        <taxon>Cytophagia</taxon>
        <taxon>Cytophagales</taxon>
        <taxon>Hymenobacteraceae</taxon>
        <taxon>Pontibacter</taxon>
    </lineage>
</organism>
<name>A0A2T5YT44_9BACT</name>
<keyword evidence="2" id="KW-1185">Reference proteome</keyword>
<comment type="caution">
    <text evidence="1">The sequence shown here is derived from an EMBL/GenBank/DDBJ whole genome shotgun (WGS) entry which is preliminary data.</text>
</comment>
<dbReference type="SUPFAM" id="SSF48498">
    <property type="entry name" value="Tetracyclin repressor-like, C-terminal domain"/>
    <property type="match status" value="1"/>
</dbReference>
<dbReference type="Proteomes" id="UP000244225">
    <property type="component" value="Unassembled WGS sequence"/>
</dbReference>
<evidence type="ECO:0000313" key="2">
    <source>
        <dbReference type="Proteomes" id="UP000244225"/>
    </source>
</evidence>
<proteinExistence type="predicted"/>
<dbReference type="Gene3D" id="1.10.357.10">
    <property type="entry name" value="Tetracycline Repressor, domain 2"/>
    <property type="match status" value="1"/>
</dbReference>
<protein>
    <submittedName>
        <fullName evidence="1">TetR family transcriptional regulator</fullName>
    </submittedName>
</protein>
<evidence type="ECO:0000313" key="1">
    <source>
        <dbReference type="EMBL" id="PTX22480.1"/>
    </source>
</evidence>